<reference evidence="1" key="1">
    <citation type="submission" date="2015-04" db="UniProtKB">
        <authorList>
            <consortium name="EnsemblPlants"/>
        </authorList>
    </citation>
    <scope>IDENTIFICATION</scope>
</reference>
<reference evidence="1" key="2">
    <citation type="submission" date="2018-05" db="EMBL/GenBank/DDBJ databases">
        <title>OgluRS3 (Oryza glumaepatula Reference Sequence Version 3).</title>
        <authorList>
            <person name="Zhang J."/>
            <person name="Kudrna D."/>
            <person name="Lee S."/>
            <person name="Talag J."/>
            <person name="Welchert J."/>
            <person name="Wing R.A."/>
        </authorList>
    </citation>
    <scope>NUCLEOTIDE SEQUENCE [LARGE SCALE GENOMIC DNA]</scope>
</reference>
<evidence type="ECO:0000313" key="1">
    <source>
        <dbReference type="EnsemblPlants" id="OGLUM12G11510.5"/>
    </source>
</evidence>
<evidence type="ECO:0000313" key="2">
    <source>
        <dbReference type="Proteomes" id="UP000026961"/>
    </source>
</evidence>
<keyword evidence="2" id="KW-1185">Reference proteome</keyword>
<dbReference type="HOGENOM" id="CLU_3432149_0_0_1"/>
<dbReference type="Gramene" id="OGLUM12G11510.5">
    <property type="protein sequence ID" value="OGLUM12G11510.5"/>
    <property type="gene ID" value="OGLUM12G11510"/>
</dbReference>
<proteinExistence type="predicted"/>
<protein>
    <submittedName>
        <fullName evidence="1">Uncharacterized protein</fullName>
    </submittedName>
</protein>
<dbReference type="Proteomes" id="UP000026961">
    <property type="component" value="Chromosome 12"/>
</dbReference>
<organism evidence="1">
    <name type="scientific">Oryza glumipatula</name>
    <dbReference type="NCBI Taxonomy" id="40148"/>
    <lineage>
        <taxon>Eukaryota</taxon>
        <taxon>Viridiplantae</taxon>
        <taxon>Streptophyta</taxon>
        <taxon>Embryophyta</taxon>
        <taxon>Tracheophyta</taxon>
        <taxon>Spermatophyta</taxon>
        <taxon>Magnoliopsida</taxon>
        <taxon>Liliopsida</taxon>
        <taxon>Poales</taxon>
        <taxon>Poaceae</taxon>
        <taxon>BOP clade</taxon>
        <taxon>Oryzoideae</taxon>
        <taxon>Oryzeae</taxon>
        <taxon>Oryzinae</taxon>
        <taxon>Oryza</taxon>
    </lineage>
</organism>
<dbReference type="EnsemblPlants" id="OGLUM12G11510.5">
    <property type="protein sequence ID" value="OGLUM12G11510.5"/>
    <property type="gene ID" value="OGLUM12G11510"/>
</dbReference>
<name>A0A0E0BS09_9ORYZ</name>
<dbReference type="AlphaFoldDB" id="A0A0E0BS09"/>
<sequence>MYAVHPVLVRTVTVLQS</sequence>
<accession>A0A0E0BS09</accession>